<dbReference type="InterPro" id="IPR036291">
    <property type="entry name" value="NAD(P)-bd_dom_sf"/>
</dbReference>
<dbReference type="PROSITE" id="PS00061">
    <property type="entry name" value="ADH_SHORT"/>
    <property type="match status" value="1"/>
</dbReference>
<evidence type="ECO:0000256" key="2">
    <source>
        <dbReference type="ARBA" id="ARBA00023002"/>
    </source>
</evidence>
<dbReference type="FunFam" id="3.40.50.720:FF:000173">
    <property type="entry name" value="3-oxoacyl-[acyl-carrier protein] reductase"/>
    <property type="match status" value="1"/>
</dbReference>
<dbReference type="PRINTS" id="PR00080">
    <property type="entry name" value="SDRFAMILY"/>
</dbReference>
<dbReference type="AlphaFoldDB" id="A0A0F3H0A2"/>
<name>A0A0F3H0A2_9BACT</name>
<dbReference type="SUPFAM" id="SSF51735">
    <property type="entry name" value="NAD(P)-binding Rossmann-fold domains"/>
    <property type="match status" value="1"/>
</dbReference>
<dbReference type="InterPro" id="IPR020904">
    <property type="entry name" value="Sc_DH/Rdtase_CS"/>
</dbReference>
<dbReference type="InterPro" id="IPR002347">
    <property type="entry name" value="SDR_fam"/>
</dbReference>
<dbReference type="InterPro" id="IPR057326">
    <property type="entry name" value="KR_dom"/>
</dbReference>
<dbReference type="Pfam" id="PF00106">
    <property type="entry name" value="adh_short"/>
    <property type="match status" value="1"/>
</dbReference>
<keyword evidence="6" id="KW-1185">Reference proteome</keyword>
<feature type="domain" description="Ketoreductase" evidence="4">
    <location>
        <begin position="2"/>
        <end position="180"/>
    </location>
</feature>
<dbReference type="SMART" id="SM00822">
    <property type="entry name" value="PKS_KR"/>
    <property type="match status" value="1"/>
</dbReference>
<accession>A0A0F3H0A2</accession>
<keyword evidence="2" id="KW-0560">Oxidoreductase</keyword>
<dbReference type="PRINTS" id="PR00081">
    <property type="entry name" value="GDHRDH"/>
</dbReference>
<evidence type="ECO:0000313" key="6">
    <source>
        <dbReference type="Proteomes" id="UP000033423"/>
    </source>
</evidence>
<evidence type="ECO:0000256" key="3">
    <source>
        <dbReference type="RuleBase" id="RU000363"/>
    </source>
</evidence>
<proteinExistence type="inferred from homology"/>
<evidence type="ECO:0000259" key="4">
    <source>
        <dbReference type="SMART" id="SM00822"/>
    </source>
</evidence>
<dbReference type="GO" id="GO:0032787">
    <property type="term" value="P:monocarboxylic acid metabolic process"/>
    <property type="evidence" value="ECO:0007669"/>
    <property type="project" value="UniProtKB-ARBA"/>
</dbReference>
<evidence type="ECO:0000313" key="5">
    <source>
        <dbReference type="EMBL" id="KJU87596.1"/>
    </source>
</evidence>
<dbReference type="EMBL" id="LACI01000103">
    <property type="protein sequence ID" value="KJU87596.1"/>
    <property type="molecule type" value="Genomic_DNA"/>
</dbReference>
<gene>
    <name evidence="5" type="ORF">MBAV_000224</name>
</gene>
<comment type="caution">
    <text evidence="5">The sequence shown here is derived from an EMBL/GenBank/DDBJ whole genome shotgun (WGS) entry which is preliminary data.</text>
</comment>
<dbReference type="Proteomes" id="UP000033423">
    <property type="component" value="Unassembled WGS sequence"/>
</dbReference>
<dbReference type="Gene3D" id="3.40.50.720">
    <property type="entry name" value="NAD(P)-binding Rossmann-like Domain"/>
    <property type="match status" value="1"/>
</dbReference>
<dbReference type="PANTHER" id="PTHR42879:SF2">
    <property type="entry name" value="3-OXOACYL-[ACYL-CARRIER-PROTEIN] REDUCTASE FABG"/>
    <property type="match status" value="1"/>
</dbReference>
<organism evidence="5 6">
    <name type="scientific">Candidatus Magnetobacterium bavaricum</name>
    <dbReference type="NCBI Taxonomy" id="29290"/>
    <lineage>
        <taxon>Bacteria</taxon>
        <taxon>Pseudomonadati</taxon>
        <taxon>Nitrospirota</taxon>
        <taxon>Thermodesulfovibrionia</taxon>
        <taxon>Thermodesulfovibrionales</taxon>
        <taxon>Candidatus Magnetobacteriaceae</taxon>
        <taxon>Candidatus Magnetobacterium</taxon>
    </lineage>
</organism>
<comment type="similarity">
    <text evidence="1 3">Belongs to the short-chain dehydrogenases/reductases (SDR) family.</text>
</comment>
<sequence length="237" mass="25515">MSIALVTGASGGLGQEVVRHLLIEGYDVIAHYNGADEDALMRRFTGHQGRVFCVRADLRNKDDITKMVRDIAKWYDGVNALINAAGITRDSLLVKCPTQDWDDVIGVNLSGTYHVIKALLPLLINSGAAAVINVSSIAGVKGVVGQCAYSASKAALLGLTYALARELADVNIRVNAILPGYMETEMGLSNPRAMQLATEQSLLHCLSSVQEAASFICRLLRSQRVTGQVFTLDSRIL</sequence>
<evidence type="ECO:0000256" key="1">
    <source>
        <dbReference type="ARBA" id="ARBA00006484"/>
    </source>
</evidence>
<dbReference type="InterPro" id="IPR050259">
    <property type="entry name" value="SDR"/>
</dbReference>
<dbReference type="PANTHER" id="PTHR42879">
    <property type="entry name" value="3-OXOACYL-(ACYL-CARRIER-PROTEIN) REDUCTASE"/>
    <property type="match status" value="1"/>
</dbReference>
<reference evidence="5 6" key="1">
    <citation type="submission" date="2015-02" db="EMBL/GenBank/DDBJ databases">
        <title>Single-cell genomics of uncultivated deep-branching MTB reveals a conserved set of magnetosome genes.</title>
        <authorList>
            <person name="Kolinko S."/>
            <person name="Richter M."/>
            <person name="Glockner F.O."/>
            <person name="Brachmann A."/>
            <person name="Schuler D."/>
        </authorList>
    </citation>
    <scope>NUCLEOTIDE SEQUENCE [LARGE SCALE GENOMIC DNA]</scope>
    <source>
        <strain evidence="5">TM-1</strain>
    </source>
</reference>
<dbReference type="GO" id="GO:0016491">
    <property type="term" value="F:oxidoreductase activity"/>
    <property type="evidence" value="ECO:0007669"/>
    <property type="project" value="UniProtKB-KW"/>
</dbReference>
<protein>
    <submittedName>
        <fullName evidence="5">3-oxoacyl-(Acyl-carrier-protein) reductase</fullName>
    </submittedName>
</protein>